<dbReference type="Gene3D" id="1.10.3910.10">
    <property type="entry name" value="SP0561-like"/>
    <property type="match status" value="1"/>
</dbReference>
<proteinExistence type="predicted"/>
<dbReference type="AlphaFoldDB" id="A0A4R1M0E6"/>
<evidence type="ECO:0000259" key="1">
    <source>
        <dbReference type="Pfam" id="PF08984"/>
    </source>
</evidence>
<dbReference type="Proteomes" id="UP000294616">
    <property type="component" value="Unassembled WGS sequence"/>
</dbReference>
<organism evidence="3 4">
    <name type="scientific">Albibacterium bauzanense</name>
    <dbReference type="NCBI Taxonomy" id="653929"/>
    <lineage>
        <taxon>Bacteria</taxon>
        <taxon>Pseudomonadati</taxon>
        <taxon>Bacteroidota</taxon>
        <taxon>Sphingobacteriia</taxon>
        <taxon>Sphingobacteriales</taxon>
        <taxon>Sphingobacteriaceae</taxon>
        <taxon>Albibacterium</taxon>
    </lineage>
</organism>
<evidence type="ECO:0000313" key="3">
    <source>
        <dbReference type="EMBL" id="TCK84737.1"/>
    </source>
</evidence>
<dbReference type="InterPro" id="IPR018720">
    <property type="entry name" value="DUF2249"/>
</dbReference>
<dbReference type="Pfam" id="PF10006">
    <property type="entry name" value="DUF2249"/>
    <property type="match status" value="2"/>
</dbReference>
<dbReference type="RefSeq" id="WP_132220331.1">
    <property type="nucleotide sequence ID" value="NZ_SMGO01000001.1"/>
</dbReference>
<dbReference type="Pfam" id="PF08984">
    <property type="entry name" value="DUF1858"/>
    <property type="match status" value="1"/>
</dbReference>
<dbReference type="SUPFAM" id="SSF140683">
    <property type="entry name" value="SP0561-like"/>
    <property type="match status" value="1"/>
</dbReference>
<gene>
    <name evidence="3" type="ORF">C8N28_0029</name>
</gene>
<reference evidence="3 4" key="1">
    <citation type="submission" date="2019-03" db="EMBL/GenBank/DDBJ databases">
        <title>Genomic Encyclopedia of Archaeal and Bacterial Type Strains, Phase II (KMG-II): from individual species to whole genera.</title>
        <authorList>
            <person name="Goeker M."/>
        </authorList>
    </citation>
    <scope>NUCLEOTIDE SEQUENCE [LARGE SCALE GENOMIC DNA]</scope>
    <source>
        <strain evidence="3 4">DSM 22554</strain>
    </source>
</reference>
<name>A0A4R1M0E6_9SPHI</name>
<keyword evidence="4" id="KW-1185">Reference proteome</keyword>
<evidence type="ECO:0000259" key="2">
    <source>
        <dbReference type="Pfam" id="PF10006"/>
    </source>
</evidence>
<dbReference type="InterPro" id="IPR038062">
    <property type="entry name" value="ScdA-like_N_sf"/>
</dbReference>
<sequence>MDISENTRISDLLKENKVSIDAIASLAKPLEKLKNPILRKLMASRVTIAEAAKMGGCSLQDFERVLTPLGFKFIKNVEKEDFVEEESPNWLKNLPADHIEVFDVREILLGGQDPLKQIMQRFKSVPTGNALCIVNSFIPVPLVRLLEKDGVKSFTKTIRINEFHTYFYKVPTVKETVAPAPGTNDNIHMLDQASFQEEYNKFSEANIREIDVRALEMPGPMQTILQILPTLSTNEALYVNHKRVPLYLLEEIAGENYYVNILTLSEIDVKLLIYKR</sequence>
<comment type="caution">
    <text evidence="3">The sequence shown here is derived from an EMBL/GenBank/DDBJ whole genome shotgun (WGS) entry which is preliminary data.</text>
</comment>
<dbReference type="InterPro" id="IPR015077">
    <property type="entry name" value="DUF1858"/>
</dbReference>
<feature type="domain" description="DUF2249" evidence="2">
    <location>
        <begin position="102"/>
        <end position="149"/>
    </location>
</feature>
<feature type="domain" description="DUF1858" evidence="1">
    <location>
        <begin position="3"/>
        <end position="62"/>
    </location>
</feature>
<dbReference type="OrthoDB" id="128918at2"/>
<evidence type="ECO:0000313" key="4">
    <source>
        <dbReference type="Proteomes" id="UP000294616"/>
    </source>
</evidence>
<feature type="domain" description="DUF2249" evidence="2">
    <location>
        <begin position="209"/>
        <end position="257"/>
    </location>
</feature>
<dbReference type="EMBL" id="SMGO01000001">
    <property type="protein sequence ID" value="TCK84737.1"/>
    <property type="molecule type" value="Genomic_DNA"/>
</dbReference>
<accession>A0A4R1M0E6</accession>
<protein>
    <submittedName>
        <fullName evidence="3">Uncharacterized protein DUF2249</fullName>
    </submittedName>
</protein>